<name>A0A1X2GMV5_9FUNG</name>
<sequence length="85" mass="8744">MLFNSGFLAVSAVALSFFTVNAVPVNSRGEVGDLTHAAKVPGDITETLGSLTDNLGDTIGDVGGTLDGLSDVLERINIDRSPLTP</sequence>
<proteinExistence type="predicted"/>
<keyword evidence="3" id="KW-1185">Reference proteome</keyword>
<accession>A0A1X2GMV5</accession>
<evidence type="ECO:0000313" key="3">
    <source>
        <dbReference type="Proteomes" id="UP000242146"/>
    </source>
</evidence>
<feature type="chain" id="PRO_5012236627" evidence="1">
    <location>
        <begin position="23"/>
        <end position="85"/>
    </location>
</feature>
<dbReference type="EMBL" id="MCGT01000009">
    <property type="protein sequence ID" value="ORX56743.1"/>
    <property type="molecule type" value="Genomic_DNA"/>
</dbReference>
<dbReference type="Proteomes" id="UP000242146">
    <property type="component" value="Unassembled WGS sequence"/>
</dbReference>
<gene>
    <name evidence="2" type="ORF">DM01DRAFT_300427</name>
</gene>
<organism evidence="2 3">
    <name type="scientific">Hesseltinella vesiculosa</name>
    <dbReference type="NCBI Taxonomy" id="101127"/>
    <lineage>
        <taxon>Eukaryota</taxon>
        <taxon>Fungi</taxon>
        <taxon>Fungi incertae sedis</taxon>
        <taxon>Mucoromycota</taxon>
        <taxon>Mucoromycotina</taxon>
        <taxon>Mucoromycetes</taxon>
        <taxon>Mucorales</taxon>
        <taxon>Cunninghamellaceae</taxon>
        <taxon>Hesseltinella</taxon>
    </lineage>
</organism>
<protein>
    <submittedName>
        <fullName evidence="2">Uncharacterized protein</fullName>
    </submittedName>
</protein>
<comment type="caution">
    <text evidence="2">The sequence shown here is derived from an EMBL/GenBank/DDBJ whole genome shotgun (WGS) entry which is preliminary data.</text>
</comment>
<dbReference type="AlphaFoldDB" id="A0A1X2GMV5"/>
<evidence type="ECO:0000256" key="1">
    <source>
        <dbReference type="SAM" id="SignalP"/>
    </source>
</evidence>
<evidence type="ECO:0000313" key="2">
    <source>
        <dbReference type="EMBL" id="ORX56743.1"/>
    </source>
</evidence>
<reference evidence="2 3" key="1">
    <citation type="submission" date="2016-07" db="EMBL/GenBank/DDBJ databases">
        <title>Pervasive Adenine N6-methylation of Active Genes in Fungi.</title>
        <authorList>
            <consortium name="DOE Joint Genome Institute"/>
            <person name="Mondo S.J."/>
            <person name="Dannebaum R.O."/>
            <person name="Kuo R.C."/>
            <person name="Labutti K."/>
            <person name="Haridas S."/>
            <person name="Kuo A."/>
            <person name="Salamov A."/>
            <person name="Ahrendt S.R."/>
            <person name="Lipzen A."/>
            <person name="Sullivan W."/>
            <person name="Andreopoulos W.B."/>
            <person name="Clum A."/>
            <person name="Lindquist E."/>
            <person name="Daum C."/>
            <person name="Ramamoorthy G.K."/>
            <person name="Gryganskyi A."/>
            <person name="Culley D."/>
            <person name="Magnuson J.K."/>
            <person name="James T.Y."/>
            <person name="O'Malley M.A."/>
            <person name="Stajich J.E."/>
            <person name="Spatafora J.W."/>
            <person name="Visel A."/>
            <person name="Grigoriev I.V."/>
        </authorList>
    </citation>
    <scope>NUCLEOTIDE SEQUENCE [LARGE SCALE GENOMIC DNA]</scope>
    <source>
        <strain evidence="2 3">NRRL 3301</strain>
    </source>
</reference>
<feature type="signal peptide" evidence="1">
    <location>
        <begin position="1"/>
        <end position="22"/>
    </location>
</feature>
<keyword evidence="1" id="KW-0732">Signal</keyword>